<organism evidence="15 16">
    <name type="scientific">Priapulus caudatus</name>
    <name type="common">Priapulid worm</name>
    <dbReference type="NCBI Taxonomy" id="37621"/>
    <lineage>
        <taxon>Eukaryota</taxon>
        <taxon>Metazoa</taxon>
        <taxon>Ecdysozoa</taxon>
        <taxon>Scalidophora</taxon>
        <taxon>Priapulida</taxon>
        <taxon>Priapulimorpha</taxon>
        <taxon>Priapulimorphida</taxon>
        <taxon>Priapulidae</taxon>
        <taxon>Priapulus</taxon>
    </lineage>
</organism>
<feature type="transmembrane region" description="Helical" evidence="14">
    <location>
        <begin position="32"/>
        <end position="65"/>
    </location>
</feature>
<keyword evidence="15" id="KW-1185">Reference proteome</keyword>
<evidence type="ECO:0000256" key="6">
    <source>
        <dbReference type="ARBA" id="ARBA00022554"/>
    </source>
</evidence>
<keyword evidence="13" id="KW-0966">Cell projection</keyword>
<accession>A0ABM1F4X0</accession>
<evidence type="ECO:0000256" key="4">
    <source>
        <dbReference type="ARBA" id="ARBA00010572"/>
    </source>
</evidence>
<evidence type="ECO:0000256" key="11">
    <source>
        <dbReference type="ARBA" id="ARBA00023136"/>
    </source>
</evidence>
<evidence type="ECO:0000256" key="1">
    <source>
        <dbReference type="ARBA" id="ARBA00003709"/>
    </source>
</evidence>
<protein>
    <recommendedName>
        <fullName evidence="5">Transmembrane protein 138</fullName>
    </recommendedName>
</protein>
<evidence type="ECO:0000256" key="13">
    <source>
        <dbReference type="ARBA" id="ARBA00023273"/>
    </source>
</evidence>
<reference evidence="16" key="1">
    <citation type="submission" date="2025-08" db="UniProtKB">
        <authorList>
            <consortium name="RefSeq"/>
        </authorList>
    </citation>
    <scope>IDENTIFICATION</scope>
</reference>
<dbReference type="PANTHER" id="PTHR13306">
    <property type="entry name" value="TRANSMEMBRANE PROTEIN 138"/>
    <property type="match status" value="1"/>
</dbReference>
<evidence type="ECO:0000256" key="3">
    <source>
        <dbReference type="ARBA" id="ARBA00004138"/>
    </source>
</evidence>
<evidence type="ECO:0000256" key="12">
    <source>
        <dbReference type="ARBA" id="ARBA00023180"/>
    </source>
</evidence>
<evidence type="ECO:0000256" key="2">
    <source>
        <dbReference type="ARBA" id="ARBA00004128"/>
    </source>
</evidence>
<evidence type="ECO:0000256" key="14">
    <source>
        <dbReference type="SAM" id="Phobius"/>
    </source>
</evidence>
<comment type="function">
    <text evidence="1">Required for ciliogenesis.</text>
</comment>
<dbReference type="Proteomes" id="UP000695022">
    <property type="component" value="Unplaced"/>
</dbReference>
<dbReference type="PANTHER" id="PTHR13306:SF6">
    <property type="entry name" value="TRANSMEMBRANE PROTEIN 138"/>
    <property type="match status" value="1"/>
</dbReference>
<keyword evidence="9 14" id="KW-1133">Transmembrane helix</keyword>
<keyword evidence="10" id="KW-0969">Cilium</keyword>
<comment type="similarity">
    <text evidence="4">Belongs to the TMEM138 family.</text>
</comment>
<keyword evidence="12" id="KW-0325">Glycoprotein</keyword>
<proteinExistence type="inferred from homology"/>
<keyword evidence="6" id="KW-0926">Vacuole</keyword>
<evidence type="ECO:0000256" key="10">
    <source>
        <dbReference type="ARBA" id="ARBA00023069"/>
    </source>
</evidence>
<evidence type="ECO:0000313" key="16">
    <source>
        <dbReference type="RefSeq" id="XP_014679491.1"/>
    </source>
</evidence>
<sequence>MNISRYRPILYLQCLFLGVDLFVNAFSELLRIANVVLLVMFVIQDMCLIFAIIVTFLMFFTTYVFQAGLIHVLIRKFKTTIITAFIYLGLSISLHIWTMTLRWTDTNTYIWTAGYHTLYIIQRTGAAFHYYFYKRTSLKLSDPKFYEESDWIKSEFAKQR</sequence>
<dbReference type="RefSeq" id="XP_014679491.1">
    <property type="nucleotide sequence ID" value="XM_014824005.1"/>
</dbReference>
<evidence type="ECO:0000256" key="5">
    <source>
        <dbReference type="ARBA" id="ARBA00014515"/>
    </source>
</evidence>
<dbReference type="Pfam" id="PF14935">
    <property type="entry name" value="TMEM138"/>
    <property type="match status" value="1"/>
</dbReference>
<comment type="subcellular location">
    <subcellularLocation>
        <location evidence="3">Cell projection</location>
        <location evidence="3">Cilium</location>
    </subcellularLocation>
    <subcellularLocation>
        <location evidence="2">Vacuole membrane</location>
        <topology evidence="2">Multi-pass membrane protein</topology>
    </subcellularLocation>
</comment>
<keyword evidence="8" id="KW-0970">Cilium biogenesis/degradation</keyword>
<evidence type="ECO:0000313" key="15">
    <source>
        <dbReference type="Proteomes" id="UP000695022"/>
    </source>
</evidence>
<evidence type="ECO:0000256" key="9">
    <source>
        <dbReference type="ARBA" id="ARBA00022989"/>
    </source>
</evidence>
<gene>
    <name evidence="16" type="primary">LOC106819358</name>
</gene>
<dbReference type="InterPro" id="IPR024133">
    <property type="entry name" value="TM_138"/>
</dbReference>
<feature type="transmembrane region" description="Helical" evidence="14">
    <location>
        <begin position="109"/>
        <end position="132"/>
    </location>
</feature>
<keyword evidence="11 14" id="KW-0472">Membrane</keyword>
<evidence type="ECO:0000256" key="7">
    <source>
        <dbReference type="ARBA" id="ARBA00022692"/>
    </source>
</evidence>
<keyword evidence="7 14" id="KW-0812">Transmembrane</keyword>
<evidence type="ECO:0000256" key="8">
    <source>
        <dbReference type="ARBA" id="ARBA00022794"/>
    </source>
</evidence>
<name>A0ABM1F4X0_PRICU</name>
<feature type="transmembrane region" description="Helical" evidence="14">
    <location>
        <begin position="77"/>
        <end position="97"/>
    </location>
</feature>
<dbReference type="GeneID" id="106819358"/>